<proteinExistence type="predicted"/>
<dbReference type="EMBL" id="BK015505">
    <property type="protein sequence ID" value="DAE10209.1"/>
    <property type="molecule type" value="Genomic_DNA"/>
</dbReference>
<organism evidence="1">
    <name type="scientific">Myoviridae sp. ctzS633</name>
    <dbReference type="NCBI Taxonomy" id="2825212"/>
    <lineage>
        <taxon>Viruses</taxon>
        <taxon>Duplodnaviria</taxon>
        <taxon>Heunggongvirae</taxon>
        <taxon>Uroviricota</taxon>
        <taxon>Caudoviricetes</taxon>
    </lineage>
</organism>
<name>A0A8S5PUK0_9CAUD</name>
<protein>
    <submittedName>
        <fullName evidence="1">Uncharacterized protein</fullName>
    </submittedName>
</protein>
<reference evidence="1" key="1">
    <citation type="journal article" date="2021" name="Proc. Natl. Acad. Sci. U.S.A.">
        <title>A Catalog of Tens of Thousands of Viruses from Human Metagenomes Reveals Hidden Associations with Chronic Diseases.</title>
        <authorList>
            <person name="Tisza M.J."/>
            <person name="Buck C.B."/>
        </authorList>
    </citation>
    <scope>NUCLEOTIDE SEQUENCE</scope>
    <source>
        <strain evidence="1">CtzS633</strain>
    </source>
</reference>
<accession>A0A8S5PUK0</accession>
<sequence>MKRAARRNPSGFLIASKQQAKERANLLIKFCFCLLFLEIRFNIL</sequence>
<evidence type="ECO:0000313" key="1">
    <source>
        <dbReference type="EMBL" id="DAE10209.1"/>
    </source>
</evidence>